<protein>
    <submittedName>
        <fullName evidence="1">Uncharacterized protein</fullName>
    </submittedName>
</protein>
<dbReference type="Proteomes" id="UP000240042">
    <property type="component" value="Unassembled WGS sequence"/>
</dbReference>
<organism evidence="1 2">
    <name type="scientific">Brevinema andersonii</name>
    <dbReference type="NCBI Taxonomy" id="34097"/>
    <lineage>
        <taxon>Bacteria</taxon>
        <taxon>Pseudomonadati</taxon>
        <taxon>Spirochaetota</taxon>
        <taxon>Spirochaetia</taxon>
        <taxon>Brevinematales</taxon>
        <taxon>Brevinemataceae</taxon>
        <taxon>Brevinema</taxon>
    </lineage>
</organism>
<dbReference type="AlphaFoldDB" id="A0A1I1D241"/>
<dbReference type="STRING" id="34097.SAMN02745150_00219"/>
<reference evidence="2" key="1">
    <citation type="submission" date="2016-10" db="EMBL/GenBank/DDBJ databases">
        <authorList>
            <person name="Varghese N."/>
            <person name="Submissions S."/>
        </authorList>
    </citation>
    <scope>NUCLEOTIDE SEQUENCE [LARGE SCALE GENOMIC DNA]</scope>
    <source>
        <strain evidence="2">ATCC 43811</strain>
    </source>
</reference>
<accession>A0A1I1D241</accession>
<proteinExistence type="predicted"/>
<dbReference type="EMBL" id="FOKY01000001">
    <property type="protein sequence ID" value="SFB68847.1"/>
    <property type="molecule type" value="Genomic_DNA"/>
</dbReference>
<sequence length="165" mass="19267">MVYIIITSIPTGFFCYVPQLQKNISPYFQQAIAREIFIPPMENYLFISNSISCRSICGFSGITEEWSLVVFLLALWQVKEIRSVKSFPYIFDGYMQEILQKKRLSSQDTDDFLEEISEVLRKLSDFLNTQSCFNIFVPLLSVHNVYIFSREFESIDEKFLSISFG</sequence>
<evidence type="ECO:0000313" key="2">
    <source>
        <dbReference type="Proteomes" id="UP000240042"/>
    </source>
</evidence>
<evidence type="ECO:0000313" key="1">
    <source>
        <dbReference type="EMBL" id="SFB68847.1"/>
    </source>
</evidence>
<keyword evidence="2" id="KW-1185">Reference proteome</keyword>
<name>A0A1I1D241_BREAD</name>
<dbReference type="RefSeq" id="WP_092317396.1">
    <property type="nucleotide sequence ID" value="NZ_FOKY01000001.1"/>
</dbReference>
<gene>
    <name evidence="1" type="ORF">SAMN02745150_00219</name>
</gene>